<feature type="compositionally biased region" description="Basic and acidic residues" evidence="1">
    <location>
        <begin position="275"/>
        <end position="285"/>
    </location>
</feature>
<name>A0ABQ4A389_9ACTN</name>
<proteinExistence type="predicted"/>
<feature type="compositionally biased region" description="Basic and acidic residues" evidence="1">
    <location>
        <begin position="156"/>
        <end position="165"/>
    </location>
</feature>
<feature type="compositionally biased region" description="Polar residues" evidence="1">
    <location>
        <begin position="93"/>
        <end position="105"/>
    </location>
</feature>
<feature type="compositionally biased region" description="Basic and acidic residues" evidence="1">
    <location>
        <begin position="237"/>
        <end position="254"/>
    </location>
</feature>
<sequence>MRFFSNDAREASDDQATEDRDTDERAADERATDERAGRVQSEPVAVPGQRPPSPWATPADNAAVPATADNDTRNDTELDDDDPDRTQAHETGTHQTPWGTVGSDSPTERWETPETTDKAVVVEQPSESNTTTYAGSSAATSDPDATTTLPTGYAVDDTRDKTHDDEVVDVPLDEPDEPTAKFDTDADAAFDKDAALKDEGTFKDPEAVDPVTDEPLTSSTDEAFGSAADSEYDAASDSDRDSTTDLADGKHHAADEDDTDVDGAHDTDTAFSGAHDIDGDGKADEDVTGTAVVADETDKSDEVAGVTDLRNKTDENPTDENSGLDEPIVAEPAHVGTAADDTTPPAVVPVPVGASTTTTTPAAASADGPDTFFKAEDAAGLKERWRDVQLRFVDSPKEATEDAAKMVEEAVEKLTASLKARKDGLAGESDDTETLRVQLRGYRDILNRILGL</sequence>
<feature type="compositionally biased region" description="Low complexity" evidence="1">
    <location>
        <begin position="128"/>
        <end position="151"/>
    </location>
</feature>
<organism evidence="2 3">
    <name type="scientific">Winogradskya humida</name>
    <dbReference type="NCBI Taxonomy" id="113566"/>
    <lineage>
        <taxon>Bacteria</taxon>
        <taxon>Bacillati</taxon>
        <taxon>Actinomycetota</taxon>
        <taxon>Actinomycetes</taxon>
        <taxon>Micromonosporales</taxon>
        <taxon>Micromonosporaceae</taxon>
        <taxon>Winogradskya</taxon>
    </lineage>
</organism>
<evidence type="ECO:0000313" key="2">
    <source>
        <dbReference type="EMBL" id="GIE25322.1"/>
    </source>
</evidence>
<comment type="caution">
    <text evidence="2">The sequence shown here is derived from an EMBL/GenBank/DDBJ whole genome shotgun (WGS) entry which is preliminary data.</text>
</comment>
<dbReference type="RefSeq" id="WP_203842274.1">
    <property type="nucleotide sequence ID" value="NZ_BAAATV010000016.1"/>
</dbReference>
<feature type="region of interest" description="Disordered" evidence="1">
    <location>
        <begin position="1"/>
        <end position="370"/>
    </location>
</feature>
<protein>
    <submittedName>
        <fullName evidence="2">Uncharacterized protein</fullName>
    </submittedName>
</protein>
<reference evidence="2 3" key="1">
    <citation type="submission" date="2021-01" db="EMBL/GenBank/DDBJ databases">
        <title>Whole genome shotgun sequence of Actinoplanes humidus NBRC 14915.</title>
        <authorList>
            <person name="Komaki H."/>
            <person name="Tamura T."/>
        </authorList>
    </citation>
    <scope>NUCLEOTIDE SEQUENCE [LARGE SCALE GENOMIC DNA]</scope>
    <source>
        <strain evidence="2 3">NBRC 14915</strain>
    </source>
</reference>
<accession>A0ABQ4A389</accession>
<feature type="compositionally biased region" description="Basic and acidic residues" evidence="1">
    <location>
        <begin position="178"/>
        <end position="206"/>
    </location>
</feature>
<evidence type="ECO:0000256" key="1">
    <source>
        <dbReference type="SAM" id="MobiDB-lite"/>
    </source>
</evidence>
<evidence type="ECO:0000313" key="3">
    <source>
        <dbReference type="Proteomes" id="UP000603200"/>
    </source>
</evidence>
<feature type="compositionally biased region" description="Low complexity" evidence="1">
    <location>
        <begin position="335"/>
        <end position="370"/>
    </location>
</feature>
<dbReference type="EMBL" id="BOMN01000118">
    <property type="protein sequence ID" value="GIE25322.1"/>
    <property type="molecule type" value="Genomic_DNA"/>
</dbReference>
<dbReference type="Proteomes" id="UP000603200">
    <property type="component" value="Unassembled WGS sequence"/>
</dbReference>
<keyword evidence="3" id="KW-1185">Reference proteome</keyword>
<feature type="compositionally biased region" description="Acidic residues" evidence="1">
    <location>
        <begin position="166"/>
        <end position="177"/>
    </location>
</feature>
<feature type="compositionally biased region" description="Basic and acidic residues" evidence="1">
    <location>
        <begin position="106"/>
        <end position="117"/>
    </location>
</feature>
<gene>
    <name evidence="2" type="ORF">Ahu01nite_084240</name>
</gene>
<feature type="compositionally biased region" description="Basic and acidic residues" evidence="1">
    <location>
        <begin position="7"/>
        <end position="37"/>
    </location>
</feature>